<keyword evidence="1" id="KW-1133">Transmembrane helix</keyword>
<dbReference type="Proteomes" id="UP001596071">
    <property type="component" value="Unassembled WGS sequence"/>
</dbReference>
<keyword evidence="4" id="KW-1185">Reference proteome</keyword>
<evidence type="ECO:0000313" key="3">
    <source>
        <dbReference type="EMBL" id="MFC5604772.1"/>
    </source>
</evidence>
<feature type="transmembrane region" description="Helical" evidence="1">
    <location>
        <begin position="12"/>
        <end position="34"/>
    </location>
</feature>
<dbReference type="EMBL" id="JBHSNP010000029">
    <property type="protein sequence ID" value="MFC5604772.1"/>
    <property type="molecule type" value="Genomic_DNA"/>
</dbReference>
<evidence type="ECO:0000256" key="1">
    <source>
        <dbReference type="SAM" id="Phobius"/>
    </source>
</evidence>
<reference evidence="4" key="1">
    <citation type="journal article" date="2019" name="Int. J. Syst. Evol. Microbiol.">
        <title>The Global Catalogue of Microorganisms (GCM) 10K type strain sequencing project: providing services to taxonomists for standard genome sequencing and annotation.</title>
        <authorList>
            <consortium name="The Broad Institute Genomics Platform"/>
            <consortium name="The Broad Institute Genome Sequencing Center for Infectious Disease"/>
            <person name="Wu L."/>
            <person name="Ma J."/>
        </authorList>
    </citation>
    <scope>NUCLEOTIDE SEQUENCE [LARGE SCALE GENOMIC DNA]</scope>
    <source>
        <strain evidence="4">KACC 11299</strain>
    </source>
</reference>
<sequence length="153" mass="17743">MSLHTMDRKVSLVIMAIAIVYLILSFQLPLYPYTQVDADVLPKGLGFLLLGLAILLFIQNRPETEEEKQKRNIKKEDVILLLLTLAALLLYVFFLEILGFILTTGIFLIVTMRMFGYMNWKRNVMVSLVFTFILYIAFNYLLKIYLPQGILPF</sequence>
<dbReference type="Pfam" id="PF07331">
    <property type="entry name" value="TctB"/>
    <property type="match status" value="1"/>
</dbReference>
<proteinExistence type="predicted"/>
<protein>
    <submittedName>
        <fullName evidence="3">Tripartite tricarboxylate transporter TctB family protein</fullName>
    </submittedName>
</protein>
<keyword evidence="1" id="KW-0812">Transmembrane</keyword>
<gene>
    <name evidence="3" type="ORF">ACFPTP_16170</name>
</gene>
<feature type="transmembrane region" description="Helical" evidence="1">
    <location>
        <begin position="79"/>
        <end position="112"/>
    </location>
</feature>
<feature type="transmembrane region" description="Helical" evidence="1">
    <location>
        <begin position="40"/>
        <end position="58"/>
    </location>
</feature>
<dbReference type="RefSeq" id="WP_381446928.1">
    <property type="nucleotide sequence ID" value="NZ_JBHSNP010000029.1"/>
</dbReference>
<keyword evidence="1" id="KW-0472">Membrane</keyword>
<evidence type="ECO:0000313" key="4">
    <source>
        <dbReference type="Proteomes" id="UP001596071"/>
    </source>
</evidence>
<comment type="caution">
    <text evidence="3">The sequence shown here is derived from an EMBL/GenBank/DDBJ whole genome shotgun (WGS) entry which is preliminary data.</text>
</comment>
<dbReference type="InterPro" id="IPR009936">
    <property type="entry name" value="DUF1468"/>
</dbReference>
<feature type="domain" description="DUF1468" evidence="2">
    <location>
        <begin position="10"/>
        <end position="147"/>
    </location>
</feature>
<organism evidence="3 4">
    <name type="scientific">Sporosarcina koreensis</name>
    <dbReference type="NCBI Taxonomy" id="334735"/>
    <lineage>
        <taxon>Bacteria</taxon>
        <taxon>Bacillati</taxon>
        <taxon>Bacillota</taxon>
        <taxon>Bacilli</taxon>
        <taxon>Bacillales</taxon>
        <taxon>Caryophanaceae</taxon>
        <taxon>Sporosarcina</taxon>
    </lineage>
</organism>
<feature type="transmembrane region" description="Helical" evidence="1">
    <location>
        <begin position="124"/>
        <end position="142"/>
    </location>
</feature>
<name>A0ABW0U1C3_9BACL</name>
<accession>A0ABW0U1C3</accession>
<evidence type="ECO:0000259" key="2">
    <source>
        <dbReference type="Pfam" id="PF07331"/>
    </source>
</evidence>